<dbReference type="Pfam" id="PF04222">
    <property type="entry name" value="DUF416"/>
    <property type="match status" value="1"/>
</dbReference>
<dbReference type="EMBL" id="RPOK01000007">
    <property type="protein sequence ID" value="RPJ64830.1"/>
    <property type="molecule type" value="Genomic_DNA"/>
</dbReference>
<name>A0A3N5XWP3_9ALTE</name>
<dbReference type="InterPro" id="IPR023381">
    <property type="entry name" value="YP001051499.1-like_dom_sf"/>
</dbReference>
<comment type="caution">
    <text evidence="1">The sequence shown here is derived from an EMBL/GenBank/DDBJ whole genome shotgun (WGS) entry which is preliminary data.</text>
</comment>
<accession>A0A3N5XWP3</accession>
<evidence type="ECO:0000313" key="2">
    <source>
        <dbReference type="Proteomes" id="UP000275281"/>
    </source>
</evidence>
<evidence type="ECO:0000313" key="1">
    <source>
        <dbReference type="EMBL" id="RPJ64830.1"/>
    </source>
</evidence>
<dbReference type="OrthoDB" id="9204516at2"/>
<dbReference type="Gene3D" id="1.20.1590.10">
    <property type="entry name" value="YP_001051499.1 domain like"/>
    <property type="match status" value="1"/>
</dbReference>
<proteinExistence type="predicted"/>
<reference evidence="1 2" key="1">
    <citation type="submission" date="2018-11" db="EMBL/GenBank/DDBJ databases">
        <authorList>
            <person name="Ye M.-Q."/>
            <person name="Du Z.-J."/>
        </authorList>
    </citation>
    <scope>NUCLEOTIDE SEQUENCE [LARGE SCALE GENOMIC DNA]</scope>
    <source>
        <strain evidence="1 2">U0105</strain>
    </source>
</reference>
<protein>
    <submittedName>
        <fullName evidence="1">DUF416 family protein</fullName>
    </submittedName>
</protein>
<dbReference type="Proteomes" id="UP000275281">
    <property type="component" value="Unassembled WGS sequence"/>
</dbReference>
<dbReference type="RefSeq" id="WP_124029352.1">
    <property type="nucleotide sequence ID" value="NZ_JBHRSN010000012.1"/>
</dbReference>
<keyword evidence="2" id="KW-1185">Reference proteome</keyword>
<dbReference type="InterPro" id="IPR007338">
    <property type="entry name" value="DUF416"/>
</dbReference>
<gene>
    <name evidence="1" type="ORF">DRW07_18065</name>
</gene>
<organism evidence="1 2">
    <name type="scientific">Alteromonas sediminis</name>
    <dbReference type="NCBI Taxonomy" id="2259342"/>
    <lineage>
        <taxon>Bacteria</taxon>
        <taxon>Pseudomonadati</taxon>
        <taxon>Pseudomonadota</taxon>
        <taxon>Gammaproteobacteria</taxon>
        <taxon>Alteromonadales</taxon>
        <taxon>Alteromonadaceae</taxon>
        <taxon>Alteromonas/Salinimonas group</taxon>
        <taxon>Alteromonas</taxon>
    </lineage>
</organism>
<sequence length="193" mass="21174">MIMTKLTTFAQVRELKGWHAECFCAALLSRMVPNYTLFAELTEQESPTLLSNVLSLIWERLSSPKSKINFSLQREKVEEAAPDIAAFDMFGVYPANDACMAMVAALNLIAGDDDQGAVVVSKLSQGGVEASLLMSENLTEEEIKTHALMQFEIEVQQALLALIKDAPPNKDTARKARELAGEAQITNIGVELE</sequence>
<dbReference type="AlphaFoldDB" id="A0A3N5XWP3"/>